<keyword evidence="7" id="KW-0418">Kinase</keyword>
<dbReference type="GO" id="GO:0009584">
    <property type="term" value="P:detection of visible light"/>
    <property type="evidence" value="ECO:0007669"/>
    <property type="project" value="InterPro"/>
</dbReference>
<evidence type="ECO:0000313" key="13">
    <source>
        <dbReference type="Proteomes" id="UP000251241"/>
    </source>
</evidence>
<dbReference type="GO" id="GO:0006355">
    <property type="term" value="P:regulation of DNA-templated transcription"/>
    <property type="evidence" value="ECO:0007669"/>
    <property type="project" value="InterPro"/>
</dbReference>
<dbReference type="InterPro" id="IPR013515">
    <property type="entry name" value="Phytochrome_cen-reg"/>
</dbReference>
<evidence type="ECO:0000256" key="4">
    <source>
        <dbReference type="ARBA" id="ARBA00022543"/>
    </source>
</evidence>
<dbReference type="Proteomes" id="UP000251241">
    <property type="component" value="Unassembled WGS sequence"/>
</dbReference>
<evidence type="ECO:0000256" key="6">
    <source>
        <dbReference type="ARBA" id="ARBA00022679"/>
    </source>
</evidence>
<dbReference type="SMART" id="SM00065">
    <property type="entry name" value="GAF"/>
    <property type="match status" value="1"/>
</dbReference>
<dbReference type="PROSITE" id="PS50109">
    <property type="entry name" value="HIS_KIN"/>
    <property type="match status" value="1"/>
</dbReference>
<evidence type="ECO:0000256" key="7">
    <source>
        <dbReference type="ARBA" id="ARBA00022777"/>
    </source>
</evidence>
<dbReference type="InterPro" id="IPR003594">
    <property type="entry name" value="HATPase_dom"/>
</dbReference>
<dbReference type="SUPFAM" id="SSF55781">
    <property type="entry name" value="GAF domain-like"/>
    <property type="match status" value="2"/>
</dbReference>
<organism evidence="12 13">
    <name type="scientific">Sphingobacterium multivorum</name>
    <dbReference type="NCBI Taxonomy" id="28454"/>
    <lineage>
        <taxon>Bacteria</taxon>
        <taxon>Pseudomonadati</taxon>
        <taxon>Bacteroidota</taxon>
        <taxon>Sphingobacteriia</taxon>
        <taxon>Sphingobacteriales</taxon>
        <taxon>Sphingobacteriaceae</taxon>
        <taxon>Sphingobacterium</taxon>
    </lineage>
</organism>
<dbReference type="InterPro" id="IPR043150">
    <property type="entry name" value="Phytochrome_PHY_sf"/>
</dbReference>
<dbReference type="Gene3D" id="3.30.450.270">
    <property type="match status" value="1"/>
</dbReference>
<dbReference type="Gene3D" id="3.30.565.10">
    <property type="entry name" value="Histidine kinase-like ATPase, C-terminal domain"/>
    <property type="match status" value="1"/>
</dbReference>
<dbReference type="InterPro" id="IPR003661">
    <property type="entry name" value="HisK_dim/P_dom"/>
</dbReference>
<protein>
    <recommendedName>
        <fullName evidence="3">histidine kinase</fullName>
        <ecNumber evidence="3">2.7.13.3</ecNumber>
    </recommendedName>
</protein>
<evidence type="ECO:0000256" key="2">
    <source>
        <dbReference type="ARBA" id="ARBA00006402"/>
    </source>
</evidence>
<keyword evidence="8" id="KW-0157">Chromophore</keyword>
<dbReference type="Gene3D" id="3.30.450.40">
    <property type="match status" value="1"/>
</dbReference>
<dbReference type="AlphaFoldDB" id="A0A2X2L9D0"/>
<dbReference type="PROSITE" id="PS50046">
    <property type="entry name" value="PHYTOCHROME_2"/>
    <property type="match status" value="1"/>
</dbReference>
<keyword evidence="6 12" id="KW-0808">Transferase</keyword>
<dbReference type="SUPFAM" id="SSF47384">
    <property type="entry name" value="Homodimeric domain of signal transducing histidine kinase"/>
    <property type="match status" value="1"/>
</dbReference>
<dbReference type="Pfam" id="PF01590">
    <property type="entry name" value="GAF"/>
    <property type="match status" value="1"/>
</dbReference>
<dbReference type="Pfam" id="PF08446">
    <property type="entry name" value="PAS_2"/>
    <property type="match status" value="1"/>
</dbReference>
<dbReference type="InterPro" id="IPR036890">
    <property type="entry name" value="HATPase_C_sf"/>
</dbReference>
<dbReference type="RefSeq" id="WP_112374732.1">
    <property type="nucleotide sequence ID" value="NZ_CP069793.1"/>
</dbReference>
<dbReference type="Pfam" id="PF00360">
    <property type="entry name" value="PHY"/>
    <property type="match status" value="1"/>
</dbReference>
<dbReference type="Gene3D" id="1.10.287.130">
    <property type="match status" value="1"/>
</dbReference>
<dbReference type="GO" id="GO:0000155">
    <property type="term" value="F:phosphorelay sensor kinase activity"/>
    <property type="evidence" value="ECO:0007669"/>
    <property type="project" value="InterPro"/>
</dbReference>
<dbReference type="InterPro" id="IPR003018">
    <property type="entry name" value="GAF"/>
</dbReference>
<dbReference type="InterPro" id="IPR013654">
    <property type="entry name" value="PAS_2"/>
</dbReference>
<dbReference type="InterPro" id="IPR029016">
    <property type="entry name" value="GAF-like_dom_sf"/>
</dbReference>
<name>A0A2X2L9D0_SPHMU</name>
<dbReference type="SMART" id="SM00388">
    <property type="entry name" value="HisKA"/>
    <property type="match status" value="1"/>
</dbReference>
<dbReference type="GO" id="GO:0000156">
    <property type="term" value="F:phosphorelay response regulator activity"/>
    <property type="evidence" value="ECO:0007669"/>
    <property type="project" value="TreeGrafter"/>
</dbReference>
<dbReference type="EC" id="2.7.13.3" evidence="3"/>
<dbReference type="PANTHER" id="PTHR42878:SF15">
    <property type="entry name" value="BACTERIOPHYTOCHROME"/>
    <property type="match status" value="1"/>
</dbReference>
<sequence>MRQLECHEEKIQLCGKIQSFGFLCIFDESGCIAASENLTIVLDIPMKEILGRSIAQLLPLLSSEKELNLKEIETQIRGEIFTRFVERIRIKNVDYYLSIYQYDERTYLEIEICNENHLKATRLFYYAKYLEERHGNAWQSLTVLIRQIIGFDRVMVYRFEEDNSGQVIAESIADGMTPLMGYRYPEFDIPAQARELYVKFLARHVADVDGPTIGIQGLEAGEVDLTRCSLRALSPVHLQYLKNAGARASASFSIVIEGKLWGLVACQNSEPLNVDLAQRHLCAFLTQYAINYYLSEHQKENLVAQTIMGVMERDLKSELLVNSDIGIVLERFAPQILEIAGADGLMIKHDRGSKSWGDVPTQLQLREIDRFIEEEGQDDLFFTSNFVYGDSEPPQPVILPGILRINILPSNKWHIYLFRKEHVYEDVWAGKPEKIYHYDPERKVEFPSPRTSFEAWREKMKGKSIQWKSAELSFMEKVAQITQQAIAQRGGEIAQLNKELVRSNNALDTFGYTLTHDLKNPLSSIKLAAQMMLMKDDLPKDMLRKMALNIMDATALITEMMDKVYQLTQSNYVAFKTELIDPRNKILNILESCKQQFESAHLEFVLGETLPILGERTLLYQLFLNLISNAIKYSSKKDRPRVEVYSEKQGQFVHYYIKDNGIGMDIKDDSNIFDIFKRLPNSQGFEGSGIGLSIVKRIVDRLEAKVTVDSELNIGTTFCITFKA</sequence>
<evidence type="ECO:0000256" key="3">
    <source>
        <dbReference type="ARBA" id="ARBA00012438"/>
    </source>
</evidence>
<dbReference type="SUPFAM" id="SSF55874">
    <property type="entry name" value="ATPase domain of HSP90 chaperone/DNA topoisomerase II/histidine kinase"/>
    <property type="match status" value="1"/>
</dbReference>
<keyword evidence="5" id="KW-0716">Sensory transduction</keyword>
<dbReference type="Pfam" id="PF00512">
    <property type="entry name" value="HisKA"/>
    <property type="match status" value="1"/>
</dbReference>
<proteinExistence type="inferred from homology"/>
<evidence type="ECO:0000259" key="11">
    <source>
        <dbReference type="PROSITE" id="PS50109"/>
    </source>
</evidence>
<accession>A0A2X2L9D0</accession>
<reference evidence="12 13" key="1">
    <citation type="submission" date="2018-06" db="EMBL/GenBank/DDBJ databases">
        <authorList>
            <consortium name="Pathogen Informatics"/>
            <person name="Doyle S."/>
        </authorList>
    </citation>
    <scope>NUCLEOTIDE SEQUENCE [LARGE SCALE GENOMIC DNA]</scope>
    <source>
        <strain evidence="12 13">NCTC11343</strain>
    </source>
</reference>
<dbReference type="InterPro" id="IPR050351">
    <property type="entry name" value="BphY/WalK/GraS-like"/>
</dbReference>
<comment type="similarity">
    <text evidence="2">In the N-terminal section; belongs to the phytochrome family.</text>
</comment>
<dbReference type="EMBL" id="UAUU01000008">
    <property type="protein sequence ID" value="SPZ85850.1"/>
    <property type="molecule type" value="Genomic_DNA"/>
</dbReference>
<dbReference type="InterPro" id="IPR036097">
    <property type="entry name" value="HisK_dim/P_sf"/>
</dbReference>
<keyword evidence="4" id="KW-0600">Photoreceptor protein</keyword>
<dbReference type="CDD" id="cd00082">
    <property type="entry name" value="HisKA"/>
    <property type="match status" value="1"/>
</dbReference>
<gene>
    <name evidence="12" type="primary">cph1_4</name>
    <name evidence="12" type="ORF">NCTC11343_02414</name>
</gene>
<dbReference type="InterPro" id="IPR001294">
    <property type="entry name" value="Phytochrome"/>
</dbReference>
<feature type="domain" description="Histidine kinase" evidence="11">
    <location>
        <begin position="513"/>
        <end position="724"/>
    </location>
</feature>
<evidence type="ECO:0000259" key="10">
    <source>
        <dbReference type="PROSITE" id="PS50046"/>
    </source>
</evidence>
<dbReference type="PRINTS" id="PR01033">
    <property type="entry name" value="PHYTOCHROME"/>
</dbReference>
<evidence type="ECO:0000256" key="9">
    <source>
        <dbReference type="ARBA" id="ARBA00023170"/>
    </source>
</evidence>
<dbReference type="GO" id="GO:0009881">
    <property type="term" value="F:photoreceptor activity"/>
    <property type="evidence" value="ECO:0007669"/>
    <property type="project" value="UniProtKB-KW"/>
</dbReference>
<dbReference type="PANTHER" id="PTHR42878">
    <property type="entry name" value="TWO-COMPONENT HISTIDINE KINASE"/>
    <property type="match status" value="1"/>
</dbReference>
<evidence type="ECO:0000256" key="8">
    <source>
        <dbReference type="ARBA" id="ARBA00022991"/>
    </source>
</evidence>
<dbReference type="GO" id="GO:0007234">
    <property type="term" value="P:osmosensory signaling via phosphorelay pathway"/>
    <property type="evidence" value="ECO:0007669"/>
    <property type="project" value="TreeGrafter"/>
</dbReference>
<keyword evidence="9" id="KW-0675">Receptor</keyword>
<dbReference type="InterPro" id="IPR005467">
    <property type="entry name" value="His_kinase_dom"/>
</dbReference>
<dbReference type="InterPro" id="IPR035965">
    <property type="entry name" value="PAS-like_dom_sf"/>
</dbReference>
<feature type="domain" description="Phytochrome chromophore attachment site" evidence="10">
    <location>
        <begin position="145"/>
        <end position="287"/>
    </location>
</feature>
<dbReference type="InterPro" id="IPR016132">
    <property type="entry name" value="Phyto_chromo_attachment"/>
</dbReference>
<dbReference type="GO" id="GO:0030295">
    <property type="term" value="F:protein kinase activator activity"/>
    <property type="evidence" value="ECO:0007669"/>
    <property type="project" value="TreeGrafter"/>
</dbReference>
<dbReference type="SUPFAM" id="SSF55785">
    <property type="entry name" value="PYP-like sensor domain (PAS domain)"/>
    <property type="match status" value="1"/>
</dbReference>
<comment type="catalytic activity">
    <reaction evidence="1">
        <text>ATP + protein L-histidine = ADP + protein N-phospho-L-histidine.</text>
        <dbReference type="EC" id="2.7.13.3"/>
    </reaction>
</comment>
<dbReference type="Pfam" id="PF02518">
    <property type="entry name" value="HATPase_c"/>
    <property type="match status" value="1"/>
</dbReference>
<dbReference type="GeneID" id="97180869"/>
<evidence type="ECO:0000256" key="1">
    <source>
        <dbReference type="ARBA" id="ARBA00000085"/>
    </source>
</evidence>
<evidence type="ECO:0000313" key="12">
    <source>
        <dbReference type="EMBL" id="SPZ85850.1"/>
    </source>
</evidence>
<evidence type="ECO:0000256" key="5">
    <source>
        <dbReference type="ARBA" id="ARBA00022606"/>
    </source>
</evidence>
<dbReference type="Gene3D" id="3.30.450.20">
    <property type="entry name" value="PAS domain"/>
    <property type="match status" value="1"/>
</dbReference>
<dbReference type="SMART" id="SM00387">
    <property type="entry name" value="HATPase_c"/>
    <property type="match status" value="1"/>
</dbReference>